<comment type="caution">
    <text evidence="8">The sequence shown here is derived from an EMBL/GenBank/DDBJ whole genome shotgun (WGS) entry which is preliminary data.</text>
</comment>
<keyword evidence="9" id="KW-1185">Reference proteome</keyword>
<dbReference type="InterPro" id="IPR024679">
    <property type="entry name" value="Ipi1_N"/>
</dbReference>
<evidence type="ECO:0000313" key="8">
    <source>
        <dbReference type="EMBL" id="KAF2839872.1"/>
    </source>
</evidence>
<organism evidence="8 9">
    <name type="scientific">Patellaria atrata CBS 101060</name>
    <dbReference type="NCBI Taxonomy" id="1346257"/>
    <lineage>
        <taxon>Eukaryota</taxon>
        <taxon>Fungi</taxon>
        <taxon>Dikarya</taxon>
        <taxon>Ascomycota</taxon>
        <taxon>Pezizomycotina</taxon>
        <taxon>Dothideomycetes</taxon>
        <taxon>Dothideomycetes incertae sedis</taxon>
        <taxon>Patellariales</taxon>
        <taxon>Patellariaceae</taxon>
        <taxon>Patellaria</taxon>
    </lineage>
</organism>
<proteinExistence type="inferred from homology"/>
<accession>A0A9P4SDL3</accession>
<sequence>MGSSAKKKKEKKKDFAKAKLKVGKTKPKASNFTDTSFKAKSVVLKEQSISTTAPSLTSQFSHHLSLLTHKSDSQRKESLAYLTTAIKTRPPDSPLPQPIAIIIPKVQPLIVDGSKGVREQLLKVLQVLPPEGVANHVEQLLLYTRAGMTHLSADIRYSSIDVLDWSLRVAGQELVGSVGGWVRTLKTFLSLLGWQAQNTGKWTAARTTTAKAGSEGKVFVRQLNGLASFLRAGLGKSSSEDVKGSTHSMWPFPLCQSEYHMLSSKYQGFDHLNLFGAPRDEDNEMYEDREDRQRIFLYRFEPAISAGLETARKEGGEVGRAAAAVRKAITEGMRGYDQD</sequence>
<dbReference type="EMBL" id="MU006094">
    <property type="protein sequence ID" value="KAF2839872.1"/>
    <property type="molecule type" value="Genomic_DNA"/>
</dbReference>
<reference evidence="8" key="1">
    <citation type="journal article" date="2020" name="Stud. Mycol.">
        <title>101 Dothideomycetes genomes: a test case for predicting lifestyles and emergence of pathogens.</title>
        <authorList>
            <person name="Haridas S."/>
            <person name="Albert R."/>
            <person name="Binder M."/>
            <person name="Bloem J."/>
            <person name="Labutti K."/>
            <person name="Salamov A."/>
            <person name="Andreopoulos B."/>
            <person name="Baker S."/>
            <person name="Barry K."/>
            <person name="Bills G."/>
            <person name="Bluhm B."/>
            <person name="Cannon C."/>
            <person name="Castanera R."/>
            <person name="Culley D."/>
            <person name="Daum C."/>
            <person name="Ezra D."/>
            <person name="Gonzalez J."/>
            <person name="Henrissat B."/>
            <person name="Kuo A."/>
            <person name="Liang C."/>
            <person name="Lipzen A."/>
            <person name="Lutzoni F."/>
            <person name="Magnuson J."/>
            <person name="Mondo S."/>
            <person name="Nolan M."/>
            <person name="Ohm R."/>
            <person name="Pangilinan J."/>
            <person name="Park H.-J."/>
            <person name="Ramirez L."/>
            <person name="Alfaro M."/>
            <person name="Sun H."/>
            <person name="Tritt A."/>
            <person name="Yoshinaga Y."/>
            <person name="Zwiers L.-H."/>
            <person name="Turgeon B."/>
            <person name="Goodwin S."/>
            <person name="Spatafora J."/>
            <person name="Crous P."/>
            <person name="Grigoriev I."/>
        </authorList>
    </citation>
    <scope>NUCLEOTIDE SEQUENCE</scope>
    <source>
        <strain evidence="8">CBS 101060</strain>
    </source>
</reference>
<comment type="subunit">
    <text evidence="5">Component of the RIX1 complex.</text>
</comment>
<evidence type="ECO:0000313" key="9">
    <source>
        <dbReference type="Proteomes" id="UP000799429"/>
    </source>
</evidence>
<keyword evidence="4 5" id="KW-0539">Nucleus</keyword>
<evidence type="ECO:0000256" key="4">
    <source>
        <dbReference type="ARBA" id="ARBA00023242"/>
    </source>
</evidence>
<feature type="region of interest" description="Disordered" evidence="6">
    <location>
        <begin position="1"/>
        <end position="22"/>
    </location>
</feature>
<gene>
    <name evidence="8" type="ORF">M501DRAFT_1003355</name>
</gene>
<comment type="function">
    <text evidence="1 5">Component of the RIX1 complex required for processing of ITS2 sequences from 35S pre-rRNA.</text>
</comment>
<dbReference type="PANTHER" id="PTHR16056:SF2">
    <property type="entry name" value="TESTIS-EXPRESSED PROTEIN 10"/>
    <property type="match status" value="1"/>
</dbReference>
<name>A0A9P4SDL3_9PEZI</name>
<dbReference type="GO" id="GO:0005634">
    <property type="term" value="C:nucleus"/>
    <property type="evidence" value="ECO:0007669"/>
    <property type="project" value="UniProtKB-SubCell"/>
</dbReference>
<evidence type="ECO:0000256" key="2">
    <source>
        <dbReference type="ARBA" id="ARBA00004123"/>
    </source>
</evidence>
<dbReference type="InterPro" id="IPR011989">
    <property type="entry name" value="ARM-like"/>
</dbReference>
<dbReference type="GO" id="GO:0006364">
    <property type="term" value="P:rRNA processing"/>
    <property type="evidence" value="ECO:0007669"/>
    <property type="project" value="UniProtKB-UniRule"/>
</dbReference>
<dbReference type="GO" id="GO:0120330">
    <property type="term" value="C:rixosome complex"/>
    <property type="evidence" value="ECO:0007669"/>
    <property type="project" value="UniProtKB-UniRule"/>
</dbReference>
<keyword evidence="5" id="KW-0698">rRNA processing</keyword>
<protein>
    <recommendedName>
        <fullName evidence="5">Pre-rRNA-processing protein</fullName>
    </recommendedName>
</protein>
<dbReference type="Proteomes" id="UP000799429">
    <property type="component" value="Unassembled WGS sequence"/>
</dbReference>
<comment type="similarity">
    <text evidence="3 5">Belongs to the IPI1/TEX10 family.</text>
</comment>
<comment type="subcellular location">
    <subcellularLocation>
        <location evidence="2 5">Nucleus</location>
    </subcellularLocation>
</comment>
<evidence type="ECO:0000256" key="3">
    <source>
        <dbReference type="ARBA" id="ARBA00006427"/>
    </source>
</evidence>
<feature type="domain" description="Pre-rRNA-processing protein Ipi1 N-terminal" evidence="7">
    <location>
        <begin position="133"/>
        <end position="230"/>
    </location>
</feature>
<feature type="compositionally biased region" description="Basic residues" evidence="6">
    <location>
        <begin position="1"/>
        <end position="11"/>
    </location>
</feature>
<dbReference type="AlphaFoldDB" id="A0A9P4SDL3"/>
<evidence type="ECO:0000256" key="1">
    <source>
        <dbReference type="ARBA" id="ARBA00002355"/>
    </source>
</evidence>
<evidence type="ECO:0000256" key="6">
    <source>
        <dbReference type="SAM" id="MobiDB-lite"/>
    </source>
</evidence>
<evidence type="ECO:0000256" key="5">
    <source>
        <dbReference type="RuleBase" id="RU368021"/>
    </source>
</evidence>
<dbReference type="OrthoDB" id="361362at2759"/>
<dbReference type="SUPFAM" id="SSF48371">
    <property type="entry name" value="ARM repeat"/>
    <property type="match status" value="1"/>
</dbReference>
<evidence type="ECO:0000259" key="7">
    <source>
        <dbReference type="Pfam" id="PF12333"/>
    </source>
</evidence>
<dbReference type="Gene3D" id="1.25.10.10">
    <property type="entry name" value="Leucine-rich Repeat Variant"/>
    <property type="match status" value="1"/>
</dbReference>
<dbReference type="Pfam" id="PF12333">
    <property type="entry name" value="Ipi1_N"/>
    <property type="match status" value="1"/>
</dbReference>
<dbReference type="PANTHER" id="PTHR16056">
    <property type="entry name" value="REGULATOR OF MICROTUBULE DYNAMICS PROTEIN"/>
    <property type="match status" value="1"/>
</dbReference>
<dbReference type="InterPro" id="IPR016024">
    <property type="entry name" value="ARM-type_fold"/>
</dbReference>
<keyword evidence="5" id="KW-0690">Ribosome biogenesis</keyword>